<dbReference type="Pfam" id="PF12171">
    <property type="entry name" value="zf-C2H2_jaz"/>
    <property type="match status" value="1"/>
</dbReference>
<comment type="caution">
    <text evidence="6">The sequence shown here is derived from an EMBL/GenBank/DDBJ whole genome shotgun (WGS) entry which is preliminary data.</text>
</comment>
<reference evidence="6" key="2">
    <citation type="submission" date="2023-05" db="EMBL/GenBank/DDBJ databases">
        <authorList>
            <consortium name="Lawrence Berkeley National Laboratory"/>
            <person name="Steindorff A."/>
            <person name="Hensen N."/>
            <person name="Bonometti L."/>
            <person name="Westerberg I."/>
            <person name="Brannstrom I.O."/>
            <person name="Guillou S."/>
            <person name="Cros-Aarteil S."/>
            <person name="Calhoun S."/>
            <person name="Haridas S."/>
            <person name="Kuo A."/>
            <person name="Mondo S."/>
            <person name="Pangilinan J."/>
            <person name="Riley R."/>
            <person name="Labutti K."/>
            <person name="Andreopoulos B."/>
            <person name="Lipzen A."/>
            <person name="Chen C."/>
            <person name="Yanf M."/>
            <person name="Daum C."/>
            <person name="Ng V."/>
            <person name="Clum A."/>
            <person name="Ohm R."/>
            <person name="Martin F."/>
            <person name="Silar P."/>
            <person name="Natvig D."/>
            <person name="Lalanne C."/>
            <person name="Gautier V."/>
            <person name="Ament-Velasquez S.L."/>
            <person name="Kruys A."/>
            <person name="Hutchinson M.I."/>
            <person name="Powell A.J."/>
            <person name="Barry K."/>
            <person name="Miller A.N."/>
            <person name="Grigoriev I.V."/>
            <person name="Debuchy R."/>
            <person name="Gladieux P."/>
            <person name="Thoren M.H."/>
            <person name="Johannesson H."/>
        </authorList>
    </citation>
    <scope>NUCLEOTIDE SEQUENCE</scope>
    <source>
        <strain evidence="6">CBS 315.58</strain>
    </source>
</reference>
<feature type="region of interest" description="Disordered" evidence="4">
    <location>
        <begin position="39"/>
        <end position="66"/>
    </location>
</feature>
<keyword evidence="3" id="KW-0862">Zinc</keyword>
<gene>
    <name evidence="6" type="ORF">QBC40DRAFT_252643</name>
</gene>
<keyword evidence="2" id="KW-0863">Zinc-finger</keyword>
<accession>A0AAN6XJN1</accession>
<dbReference type="Gene3D" id="3.30.160.60">
    <property type="entry name" value="Classic Zinc Finger"/>
    <property type="match status" value="1"/>
</dbReference>
<keyword evidence="1" id="KW-0479">Metal-binding</keyword>
<dbReference type="InterPro" id="IPR013087">
    <property type="entry name" value="Znf_C2H2_type"/>
</dbReference>
<protein>
    <recommendedName>
        <fullName evidence="5">C2H2-type domain-containing protein</fullName>
    </recommendedName>
</protein>
<evidence type="ECO:0000256" key="1">
    <source>
        <dbReference type="ARBA" id="ARBA00022723"/>
    </source>
</evidence>
<reference evidence="6" key="1">
    <citation type="journal article" date="2023" name="Mol. Phylogenet. Evol.">
        <title>Genome-scale phylogeny and comparative genomics of the fungal order Sordariales.</title>
        <authorList>
            <person name="Hensen N."/>
            <person name="Bonometti L."/>
            <person name="Westerberg I."/>
            <person name="Brannstrom I.O."/>
            <person name="Guillou S."/>
            <person name="Cros-Aarteil S."/>
            <person name="Calhoun S."/>
            <person name="Haridas S."/>
            <person name="Kuo A."/>
            <person name="Mondo S."/>
            <person name="Pangilinan J."/>
            <person name="Riley R."/>
            <person name="LaButti K."/>
            <person name="Andreopoulos B."/>
            <person name="Lipzen A."/>
            <person name="Chen C."/>
            <person name="Yan M."/>
            <person name="Daum C."/>
            <person name="Ng V."/>
            <person name="Clum A."/>
            <person name="Steindorff A."/>
            <person name="Ohm R.A."/>
            <person name="Martin F."/>
            <person name="Silar P."/>
            <person name="Natvig D.O."/>
            <person name="Lalanne C."/>
            <person name="Gautier V."/>
            <person name="Ament-Velasquez S.L."/>
            <person name="Kruys A."/>
            <person name="Hutchinson M.I."/>
            <person name="Powell A.J."/>
            <person name="Barry K."/>
            <person name="Miller A.N."/>
            <person name="Grigoriev I.V."/>
            <person name="Debuchy R."/>
            <person name="Gladieux P."/>
            <person name="Hiltunen Thoren M."/>
            <person name="Johannesson H."/>
        </authorList>
    </citation>
    <scope>NUCLEOTIDE SEQUENCE</scope>
    <source>
        <strain evidence="6">CBS 315.58</strain>
    </source>
</reference>
<evidence type="ECO:0000256" key="3">
    <source>
        <dbReference type="ARBA" id="ARBA00022833"/>
    </source>
</evidence>
<dbReference type="EMBL" id="MU863902">
    <property type="protein sequence ID" value="KAK4201914.1"/>
    <property type="molecule type" value="Genomic_DNA"/>
</dbReference>
<dbReference type="PROSITE" id="PS00028">
    <property type="entry name" value="ZINC_FINGER_C2H2_1"/>
    <property type="match status" value="1"/>
</dbReference>
<dbReference type="InterPro" id="IPR022755">
    <property type="entry name" value="Znf_C2H2_jaz"/>
</dbReference>
<evidence type="ECO:0000313" key="7">
    <source>
        <dbReference type="Proteomes" id="UP001303160"/>
    </source>
</evidence>
<dbReference type="AlphaFoldDB" id="A0AAN6XJN1"/>
<evidence type="ECO:0000313" key="6">
    <source>
        <dbReference type="EMBL" id="KAK4201914.1"/>
    </source>
</evidence>
<organism evidence="6 7">
    <name type="scientific">Triangularia verruculosa</name>
    <dbReference type="NCBI Taxonomy" id="2587418"/>
    <lineage>
        <taxon>Eukaryota</taxon>
        <taxon>Fungi</taxon>
        <taxon>Dikarya</taxon>
        <taxon>Ascomycota</taxon>
        <taxon>Pezizomycotina</taxon>
        <taxon>Sordariomycetes</taxon>
        <taxon>Sordariomycetidae</taxon>
        <taxon>Sordariales</taxon>
        <taxon>Podosporaceae</taxon>
        <taxon>Triangularia</taxon>
    </lineage>
</organism>
<evidence type="ECO:0000259" key="5">
    <source>
        <dbReference type="PROSITE" id="PS00028"/>
    </source>
</evidence>
<evidence type="ECO:0000256" key="4">
    <source>
        <dbReference type="SAM" id="MobiDB-lite"/>
    </source>
</evidence>
<keyword evidence="7" id="KW-1185">Reference proteome</keyword>
<dbReference type="Proteomes" id="UP001303160">
    <property type="component" value="Unassembled WGS sequence"/>
</dbReference>
<dbReference type="InterPro" id="IPR036236">
    <property type="entry name" value="Znf_C2H2_sf"/>
</dbReference>
<feature type="region of interest" description="Disordered" evidence="4">
    <location>
        <begin position="128"/>
        <end position="162"/>
    </location>
</feature>
<feature type="domain" description="C2H2-type" evidence="5">
    <location>
        <begin position="167"/>
        <end position="189"/>
    </location>
</feature>
<dbReference type="GO" id="GO:0008270">
    <property type="term" value="F:zinc ion binding"/>
    <property type="evidence" value="ECO:0007669"/>
    <property type="project" value="UniProtKB-KW"/>
</dbReference>
<sequence length="262" mass="29197">MADYNQYGGDQGGWEAEQYSDDIPHTAYPIDQSTLDLSFSSGVGPHEYTPAGSTRQGNTGSSGSYIPPSTLAAQPWGYQSLPGAWTGSATMVSNYAVASENRLDNHLDNNIINNPFLDATAAADFPDVSNLGDNLPAPDQPPQDYNEYDHQQPPIPRPSTSPGQVGCDVCEETFANQKNWDRHLRSEKHIRNVQYYVDVPKYKCACNFHQARKDNYIRHLKGCAFRIDFVYVCICGEPTQDKAHHEQHINLCGRKRRGKGQM</sequence>
<evidence type="ECO:0000256" key="2">
    <source>
        <dbReference type="ARBA" id="ARBA00022771"/>
    </source>
</evidence>
<dbReference type="SUPFAM" id="SSF57667">
    <property type="entry name" value="beta-beta-alpha zinc fingers"/>
    <property type="match status" value="1"/>
</dbReference>
<proteinExistence type="predicted"/>
<name>A0AAN6XJN1_9PEZI</name>
<feature type="compositionally biased region" description="Polar residues" evidence="4">
    <location>
        <begin position="51"/>
        <end position="64"/>
    </location>
</feature>